<dbReference type="HAMAP" id="MF_01007">
    <property type="entry name" value="16SrRNA_methyltr_H"/>
    <property type="match status" value="1"/>
</dbReference>
<dbReference type="Proteomes" id="UP000617951">
    <property type="component" value="Unassembled WGS sequence"/>
</dbReference>
<keyword evidence="5 6" id="KW-0949">S-adenosyl-L-methionine</keyword>
<dbReference type="SUPFAM" id="SSF81799">
    <property type="entry name" value="Putative methyltransferase TM0872, insert domain"/>
    <property type="match status" value="1"/>
</dbReference>
<keyword evidence="3 6" id="KW-0489">Methyltransferase</keyword>
<evidence type="ECO:0000256" key="4">
    <source>
        <dbReference type="ARBA" id="ARBA00022679"/>
    </source>
</evidence>
<comment type="similarity">
    <text evidence="1 6">Belongs to the methyltransferase superfamily. RsmH family.</text>
</comment>
<dbReference type="GO" id="GO:0071424">
    <property type="term" value="F:rRNA (cytosine-N4-)-methyltransferase activity"/>
    <property type="evidence" value="ECO:0007669"/>
    <property type="project" value="UniProtKB-UniRule"/>
</dbReference>
<accession>A0A926DHR1</accession>
<dbReference type="GO" id="GO:0070475">
    <property type="term" value="P:rRNA base methylation"/>
    <property type="evidence" value="ECO:0007669"/>
    <property type="project" value="UniProtKB-UniRule"/>
</dbReference>
<evidence type="ECO:0000256" key="3">
    <source>
        <dbReference type="ARBA" id="ARBA00022603"/>
    </source>
</evidence>
<reference evidence="8" key="1">
    <citation type="submission" date="2020-08" db="EMBL/GenBank/DDBJ databases">
        <title>Genome public.</title>
        <authorList>
            <person name="Liu C."/>
            <person name="Sun Q."/>
        </authorList>
    </citation>
    <scope>NUCLEOTIDE SEQUENCE</scope>
    <source>
        <strain evidence="8">NSJ-63</strain>
    </source>
</reference>
<dbReference type="Pfam" id="PF01795">
    <property type="entry name" value="Methyltransf_5"/>
    <property type="match status" value="1"/>
</dbReference>
<feature type="binding site" evidence="6">
    <location>
        <position position="105"/>
    </location>
    <ligand>
        <name>S-adenosyl-L-methionine</name>
        <dbReference type="ChEBI" id="CHEBI:59789"/>
    </ligand>
</feature>
<dbReference type="PANTHER" id="PTHR11265">
    <property type="entry name" value="S-ADENOSYL-METHYLTRANSFERASE MRAW"/>
    <property type="match status" value="1"/>
</dbReference>
<comment type="subcellular location">
    <subcellularLocation>
        <location evidence="6">Cytoplasm</location>
    </subcellularLocation>
</comment>
<dbReference type="SUPFAM" id="SSF53335">
    <property type="entry name" value="S-adenosyl-L-methionine-dependent methyltransferases"/>
    <property type="match status" value="1"/>
</dbReference>
<dbReference type="EC" id="2.1.1.199" evidence="6"/>
<evidence type="ECO:0000313" key="9">
    <source>
        <dbReference type="Proteomes" id="UP000617951"/>
    </source>
</evidence>
<dbReference type="PIRSF" id="PIRSF004486">
    <property type="entry name" value="MraW"/>
    <property type="match status" value="1"/>
</dbReference>
<feature type="binding site" evidence="6">
    <location>
        <begin position="32"/>
        <end position="34"/>
    </location>
    <ligand>
        <name>S-adenosyl-L-methionine</name>
        <dbReference type="ChEBI" id="CHEBI:59789"/>
    </ligand>
</feature>
<keyword evidence="6" id="KW-0963">Cytoplasm</keyword>
<name>A0A926DHR1_9FIRM</name>
<dbReference type="InterPro" id="IPR002903">
    <property type="entry name" value="RsmH"/>
</dbReference>
<feature type="region of interest" description="Disordered" evidence="7">
    <location>
        <begin position="283"/>
        <end position="308"/>
    </location>
</feature>
<keyword evidence="9" id="KW-1185">Reference proteome</keyword>
<dbReference type="GO" id="GO:0005737">
    <property type="term" value="C:cytoplasm"/>
    <property type="evidence" value="ECO:0007669"/>
    <property type="project" value="UniProtKB-SubCell"/>
</dbReference>
<keyword evidence="2 6" id="KW-0698">rRNA processing</keyword>
<dbReference type="NCBIfam" id="TIGR00006">
    <property type="entry name" value="16S rRNA (cytosine(1402)-N(4))-methyltransferase RsmH"/>
    <property type="match status" value="1"/>
</dbReference>
<comment type="caution">
    <text evidence="8">The sequence shown here is derived from an EMBL/GenBank/DDBJ whole genome shotgun (WGS) entry which is preliminary data.</text>
</comment>
<keyword evidence="4 6" id="KW-0808">Transferase</keyword>
<comment type="function">
    <text evidence="6">Specifically methylates the N4 position of cytidine in position 1402 (C1402) of 16S rRNA.</text>
</comment>
<dbReference type="AlphaFoldDB" id="A0A926DHR1"/>
<evidence type="ECO:0000313" key="8">
    <source>
        <dbReference type="EMBL" id="MBC8538076.1"/>
    </source>
</evidence>
<evidence type="ECO:0000256" key="7">
    <source>
        <dbReference type="SAM" id="MobiDB-lite"/>
    </source>
</evidence>
<gene>
    <name evidence="6 8" type="primary">rsmH</name>
    <name evidence="8" type="ORF">H8693_03910</name>
</gene>
<sequence>MSGHYSVLYRECMEALPLADGRIFVDGTLGGGGHSEGILKNSKGQLIAIDKDQAAIERCRKRLEPYRGRFTLVHDDFQNIKDILARLDVGAVDGALLDLGVSSFQLDEGERGFSYQKEAPLDMRMDRDNPLTAQTIVNTYEKRELIRIISTYGEEKFAARIADRILKNRPIMTTTQLAEIVREAIPAAARRTGGHPAKRTFQAIRIAVNGELDHLSGTTRDFIDILAPGGILAVITFHSLEDRAVKQAMRQAENPCTCPPDFPQCICGKKPLGKMITRKPILPSQEELEENNRSHSAKLRIFQKDTEA</sequence>
<feature type="binding site" evidence="6">
    <location>
        <position position="77"/>
    </location>
    <ligand>
        <name>S-adenosyl-L-methionine</name>
        <dbReference type="ChEBI" id="CHEBI:59789"/>
    </ligand>
</feature>
<evidence type="ECO:0000256" key="6">
    <source>
        <dbReference type="HAMAP-Rule" id="MF_01007"/>
    </source>
</evidence>
<dbReference type="InterPro" id="IPR029063">
    <property type="entry name" value="SAM-dependent_MTases_sf"/>
</dbReference>
<dbReference type="PANTHER" id="PTHR11265:SF0">
    <property type="entry name" value="12S RRNA N4-METHYLCYTIDINE METHYLTRANSFERASE"/>
    <property type="match status" value="1"/>
</dbReference>
<protein>
    <recommendedName>
        <fullName evidence="6">Ribosomal RNA small subunit methyltransferase H</fullName>
        <ecNumber evidence="6">2.1.1.199</ecNumber>
    </recommendedName>
    <alternativeName>
        <fullName evidence="6">16S rRNA m(4)C1402 methyltransferase</fullName>
    </alternativeName>
    <alternativeName>
        <fullName evidence="6">rRNA (cytosine-N(4)-)-methyltransferase RsmH</fullName>
    </alternativeName>
</protein>
<dbReference type="Gene3D" id="3.40.50.150">
    <property type="entry name" value="Vaccinia Virus protein VP39"/>
    <property type="match status" value="1"/>
</dbReference>
<evidence type="ECO:0000256" key="5">
    <source>
        <dbReference type="ARBA" id="ARBA00022691"/>
    </source>
</evidence>
<comment type="catalytic activity">
    <reaction evidence="6">
        <text>cytidine(1402) in 16S rRNA + S-adenosyl-L-methionine = N(4)-methylcytidine(1402) in 16S rRNA + S-adenosyl-L-homocysteine + H(+)</text>
        <dbReference type="Rhea" id="RHEA:42928"/>
        <dbReference type="Rhea" id="RHEA-COMP:10286"/>
        <dbReference type="Rhea" id="RHEA-COMP:10287"/>
        <dbReference type="ChEBI" id="CHEBI:15378"/>
        <dbReference type="ChEBI" id="CHEBI:57856"/>
        <dbReference type="ChEBI" id="CHEBI:59789"/>
        <dbReference type="ChEBI" id="CHEBI:74506"/>
        <dbReference type="ChEBI" id="CHEBI:82748"/>
        <dbReference type="EC" id="2.1.1.199"/>
    </reaction>
</comment>
<proteinExistence type="inferred from homology"/>
<dbReference type="RefSeq" id="WP_249279863.1">
    <property type="nucleotide sequence ID" value="NZ_JACRSS010000001.1"/>
</dbReference>
<evidence type="ECO:0000256" key="2">
    <source>
        <dbReference type="ARBA" id="ARBA00022552"/>
    </source>
</evidence>
<feature type="binding site" evidence="6">
    <location>
        <position position="50"/>
    </location>
    <ligand>
        <name>S-adenosyl-L-methionine</name>
        <dbReference type="ChEBI" id="CHEBI:59789"/>
    </ligand>
</feature>
<dbReference type="InterPro" id="IPR023397">
    <property type="entry name" value="SAM-dep_MeTrfase_MraW_recog"/>
</dbReference>
<dbReference type="EMBL" id="JACRSS010000001">
    <property type="protein sequence ID" value="MBC8538076.1"/>
    <property type="molecule type" value="Genomic_DNA"/>
</dbReference>
<feature type="binding site" evidence="6">
    <location>
        <position position="98"/>
    </location>
    <ligand>
        <name>S-adenosyl-L-methionine</name>
        <dbReference type="ChEBI" id="CHEBI:59789"/>
    </ligand>
</feature>
<dbReference type="Gene3D" id="1.10.150.170">
    <property type="entry name" value="Putative methyltransferase TM0872, insert domain"/>
    <property type="match status" value="1"/>
</dbReference>
<organism evidence="8 9">
    <name type="scientific">Guopingia tenuis</name>
    <dbReference type="NCBI Taxonomy" id="2763656"/>
    <lineage>
        <taxon>Bacteria</taxon>
        <taxon>Bacillati</taxon>
        <taxon>Bacillota</taxon>
        <taxon>Clostridia</taxon>
        <taxon>Christensenellales</taxon>
        <taxon>Christensenellaceae</taxon>
        <taxon>Guopingia</taxon>
    </lineage>
</organism>
<evidence type="ECO:0000256" key="1">
    <source>
        <dbReference type="ARBA" id="ARBA00010396"/>
    </source>
</evidence>